<dbReference type="Gene3D" id="6.10.140.190">
    <property type="match status" value="1"/>
</dbReference>
<dbReference type="PANTHER" id="PTHR43252">
    <property type="entry name" value="TRANSCRIPTIONAL REGULATOR YQJI"/>
    <property type="match status" value="1"/>
</dbReference>
<dbReference type="PANTHER" id="PTHR43252:SF6">
    <property type="entry name" value="NEGATIVE TRANSCRIPTION REGULATOR PADR"/>
    <property type="match status" value="1"/>
</dbReference>
<proteinExistence type="predicted"/>
<feature type="domain" description="Transcription regulator PadR N-terminal" evidence="1">
    <location>
        <begin position="28"/>
        <end position="100"/>
    </location>
</feature>
<organism evidence="3 4">
    <name type="scientific">Pseudonocardia asaccharolytica DSM 44247 = NBRC 16224</name>
    <dbReference type="NCBI Taxonomy" id="1123024"/>
    <lineage>
        <taxon>Bacteria</taxon>
        <taxon>Bacillati</taxon>
        <taxon>Actinomycetota</taxon>
        <taxon>Actinomycetes</taxon>
        <taxon>Pseudonocardiales</taxon>
        <taxon>Pseudonocardiaceae</taxon>
        <taxon>Pseudonocardia</taxon>
    </lineage>
</organism>
<evidence type="ECO:0000313" key="3">
    <source>
        <dbReference type="EMBL" id="GEL19429.1"/>
    </source>
</evidence>
<dbReference type="InterPro" id="IPR018309">
    <property type="entry name" value="Tscrpt_reg_PadR_C"/>
</dbReference>
<protein>
    <recommendedName>
        <fullName evidence="5">PadR family transcriptional regulator</fullName>
    </recommendedName>
</protein>
<dbReference type="InterPro" id="IPR005149">
    <property type="entry name" value="Tscrpt_reg_PadR_N"/>
</dbReference>
<dbReference type="Proteomes" id="UP000321328">
    <property type="component" value="Unassembled WGS sequence"/>
</dbReference>
<evidence type="ECO:0000313" key="4">
    <source>
        <dbReference type="Proteomes" id="UP000321328"/>
    </source>
</evidence>
<keyword evidence="4" id="KW-1185">Reference proteome</keyword>
<dbReference type="InterPro" id="IPR036388">
    <property type="entry name" value="WH-like_DNA-bd_sf"/>
</dbReference>
<dbReference type="AlphaFoldDB" id="A0A511D3S5"/>
<name>A0A511D3S5_9PSEU</name>
<evidence type="ECO:0000259" key="1">
    <source>
        <dbReference type="Pfam" id="PF03551"/>
    </source>
</evidence>
<gene>
    <name evidence="3" type="ORF">PA7_32660</name>
</gene>
<dbReference type="Pfam" id="PF03551">
    <property type="entry name" value="PadR"/>
    <property type="match status" value="1"/>
</dbReference>
<comment type="caution">
    <text evidence="3">The sequence shown here is derived from an EMBL/GenBank/DDBJ whole genome shotgun (WGS) entry which is preliminary data.</text>
</comment>
<sequence length="218" mass="23890">MNALPSRSATDTIGSVSAARLSATSYVVLGMIALRGPSTPYDLKRMVGDSVGYFWHFPHAQLYSEPARLATLGLLGVTTEDIGRRRKTYSLTDAGRATLEVWLAAPTHDHFQIRDIAELKLFFGCAGDPANIAALAHEQIKRHQDRIAVYEGMQERLGGDPDGPGARPRMLTLELGLEIEYAALRFWTALADDDLGRLRHARRAGQNGEPRDGTFSAT</sequence>
<evidence type="ECO:0000259" key="2">
    <source>
        <dbReference type="Pfam" id="PF10400"/>
    </source>
</evidence>
<dbReference type="SUPFAM" id="SSF46785">
    <property type="entry name" value="Winged helix' DNA-binding domain"/>
    <property type="match status" value="1"/>
</dbReference>
<dbReference type="Gene3D" id="1.10.10.10">
    <property type="entry name" value="Winged helix-like DNA-binding domain superfamily/Winged helix DNA-binding domain"/>
    <property type="match status" value="1"/>
</dbReference>
<accession>A0A511D3S5</accession>
<dbReference type="STRING" id="1123024.GCA_000423625_03948"/>
<dbReference type="EMBL" id="BJVI01000037">
    <property type="protein sequence ID" value="GEL19429.1"/>
    <property type="molecule type" value="Genomic_DNA"/>
</dbReference>
<feature type="domain" description="Transcription regulator PadR C-terminal" evidence="2">
    <location>
        <begin position="113"/>
        <end position="185"/>
    </location>
</feature>
<reference evidence="3 4" key="1">
    <citation type="submission" date="2019-07" db="EMBL/GenBank/DDBJ databases">
        <title>Whole genome shotgun sequence of Pseudonocardia asaccharolytica NBRC 16224.</title>
        <authorList>
            <person name="Hosoyama A."/>
            <person name="Uohara A."/>
            <person name="Ohji S."/>
            <person name="Ichikawa N."/>
        </authorList>
    </citation>
    <scope>NUCLEOTIDE SEQUENCE [LARGE SCALE GENOMIC DNA]</scope>
    <source>
        <strain evidence="3 4">NBRC 16224</strain>
    </source>
</reference>
<evidence type="ECO:0008006" key="5">
    <source>
        <dbReference type="Google" id="ProtNLM"/>
    </source>
</evidence>
<dbReference type="OrthoDB" id="3186544at2"/>
<dbReference type="Pfam" id="PF10400">
    <property type="entry name" value="Vir_act_alpha_C"/>
    <property type="match status" value="1"/>
</dbReference>
<dbReference type="InterPro" id="IPR036390">
    <property type="entry name" value="WH_DNA-bd_sf"/>
</dbReference>